<comment type="similarity">
    <text evidence="1 8">Belongs to the cytidylate kinase family. Type 1 subfamily.</text>
</comment>
<dbReference type="PANTHER" id="PTHR21299:SF2">
    <property type="entry name" value="CYTIDYLATE KINASE"/>
    <property type="match status" value="1"/>
</dbReference>
<dbReference type="Proteomes" id="UP000011220">
    <property type="component" value="Chromosome"/>
</dbReference>
<dbReference type="RefSeq" id="WP_015359183.1">
    <property type="nucleotide sequence ID" value="NC_020134.1"/>
</dbReference>
<keyword evidence="11" id="KW-1185">Reference proteome</keyword>
<dbReference type="InterPro" id="IPR003136">
    <property type="entry name" value="Cytidylate_kin"/>
</dbReference>
<dbReference type="GO" id="GO:0036430">
    <property type="term" value="F:CMP kinase activity"/>
    <property type="evidence" value="ECO:0007669"/>
    <property type="project" value="RHEA"/>
</dbReference>
<dbReference type="PANTHER" id="PTHR21299">
    <property type="entry name" value="CYTIDYLATE KINASE/PANTOATE-BETA-ALANINE LIGASE"/>
    <property type="match status" value="1"/>
</dbReference>
<accession>L7VP97</accession>
<keyword evidence="2 8" id="KW-0808">Transferase</keyword>
<dbReference type="InterPro" id="IPR027417">
    <property type="entry name" value="P-loop_NTPase"/>
</dbReference>
<comment type="catalytic activity">
    <reaction evidence="6 8">
        <text>dCMP + ATP = dCDP + ADP</text>
        <dbReference type="Rhea" id="RHEA:25094"/>
        <dbReference type="ChEBI" id="CHEBI:30616"/>
        <dbReference type="ChEBI" id="CHEBI:57566"/>
        <dbReference type="ChEBI" id="CHEBI:58593"/>
        <dbReference type="ChEBI" id="CHEBI:456216"/>
        <dbReference type="EC" id="2.7.4.25"/>
    </reaction>
</comment>
<dbReference type="EC" id="2.7.4.25" evidence="8"/>
<evidence type="ECO:0000256" key="4">
    <source>
        <dbReference type="ARBA" id="ARBA00022777"/>
    </source>
</evidence>
<evidence type="ECO:0000313" key="10">
    <source>
        <dbReference type="EMBL" id="AGC68499.1"/>
    </source>
</evidence>
<evidence type="ECO:0000256" key="6">
    <source>
        <dbReference type="ARBA" id="ARBA00047615"/>
    </source>
</evidence>
<reference evidence="10 11" key="1">
    <citation type="journal article" date="2013" name="Genome Announc.">
        <title>Complete genome sequence of Clostridium stercorarium subsp. stercorarium strain DSM 8532, a thermophilic degrader of plant cell wall fibers.</title>
        <authorList>
            <person name="Poehlein A."/>
            <person name="Zverlov V.V."/>
            <person name="Daniel R."/>
            <person name="Schwarz W.H."/>
            <person name="Liebl W."/>
        </authorList>
    </citation>
    <scope>NUCLEOTIDE SEQUENCE [LARGE SCALE GENOMIC DNA]</scope>
    <source>
        <strain evidence="11">ATCC 35414 / DSM 8532 / NCIMB 11754</strain>
    </source>
</reference>
<dbReference type="GO" id="GO:0005524">
    <property type="term" value="F:ATP binding"/>
    <property type="evidence" value="ECO:0007669"/>
    <property type="project" value="UniProtKB-UniRule"/>
</dbReference>
<dbReference type="KEGG" id="csd:Clst_1459"/>
<name>L7VP97_THES1</name>
<keyword evidence="4 8" id="KW-0418">Kinase</keyword>
<comment type="catalytic activity">
    <reaction evidence="7 8">
        <text>CMP + ATP = CDP + ADP</text>
        <dbReference type="Rhea" id="RHEA:11600"/>
        <dbReference type="ChEBI" id="CHEBI:30616"/>
        <dbReference type="ChEBI" id="CHEBI:58069"/>
        <dbReference type="ChEBI" id="CHEBI:60377"/>
        <dbReference type="ChEBI" id="CHEBI:456216"/>
        <dbReference type="EC" id="2.7.4.25"/>
    </reaction>
</comment>
<dbReference type="eggNOG" id="COG0283">
    <property type="taxonomic scope" value="Bacteria"/>
</dbReference>
<keyword evidence="8" id="KW-0963">Cytoplasm</keyword>
<dbReference type="Pfam" id="PF02224">
    <property type="entry name" value="Cytidylate_kin"/>
    <property type="match status" value="1"/>
</dbReference>
<protein>
    <recommendedName>
        <fullName evidence="8">Cytidylate kinase</fullName>
        <shortName evidence="8">CK</shortName>
        <ecNumber evidence="8">2.7.4.25</ecNumber>
    </recommendedName>
    <alternativeName>
        <fullName evidence="8">Cytidine monophosphate kinase</fullName>
        <shortName evidence="8">CMP kinase</shortName>
    </alternativeName>
</protein>
<proteinExistence type="inferred from homology"/>
<dbReference type="GO" id="GO:0036431">
    <property type="term" value="F:dCMP kinase activity"/>
    <property type="evidence" value="ECO:0007669"/>
    <property type="project" value="InterPro"/>
</dbReference>
<comment type="subcellular location">
    <subcellularLocation>
        <location evidence="8">Cytoplasm</location>
    </subcellularLocation>
</comment>
<dbReference type="STRING" id="1121335.Cst_c15110"/>
<dbReference type="EMBL" id="CP004044">
    <property type="protein sequence ID" value="AGC68499.1"/>
    <property type="molecule type" value="Genomic_DNA"/>
</dbReference>
<dbReference type="HAMAP" id="MF_00238">
    <property type="entry name" value="Cytidyl_kinase_type1"/>
    <property type="match status" value="1"/>
</dbReference>
<gene>
    <name evidence="8 10" type="primary">cmk</name>
    <name evidence="10" type="ordered locus">Cst_c15110</name>
</gene>
<evidence type="ECO:0000256" key="8">
    <source>
        <dbReference type="HAMAP-Rule" id="MF_00238"/>
    </source>
</evidence>
<dbReference type="GO" id="GO:0015949">
    <property type="term" value="P:nucleobase-containing small molecule interconversion"/>
    <property type="evidence" value="ECO:0007669"/>
    <property type="project" value="TreeGrafter"/>
</dbReference>
<evidence type="ECO:0000256" key="3">
    <source>
        <dbReference type="ARBA" id="ARBA00022741"/>
    </source>
</evidence>
<keyword evidence="3 8" id="KW-0547">Nucleotide-binding</keyword>
<dbReference type="Gene3D" id="3.40.50.300">
    <property type="entry name" value="P-loop containing nucleotide triphosphate hydrolases"/>
    <property type="match status" value="1"/>
</dbReference>
<dbReference type="CDD" id="cd02020">
    <property type="entry name" value="CMPK"/>
    <property type="match status" value="1"/>
</dbReference>
<feature type="domain" description="Cytidylate kinase" evidence="9">
    <location>
        <begin position="7"/>
        <end position="221"/>
    </location>
</feature>
<evidence type="ECO:0000256" key="5">
    <source>
        <dbReference type="ARBA" id="ARBA00022840"/>
    </source>
</evidence>
<dbReference type="AlphaFoldDB" id="L7VP97"/>
<dbReference type="GO" id="GO:0006220">
    <property type="term" value="P:pyrimidine nucleotide metabolic process"/>
    <property type="evidence" value="ECO:0007669"/>
    <property type="project" value="UniProtKB-UniRule"/>
</dbReference>
<organism evidence="10 11">
    <name type="scientific">Thermoclostridium stercorarium (strain ATCC 35414 / DSM 8532 / NCIMB 11754)</name>
    <name type="common">Clostridium stercorarium</name>
    <dbReference type="NCBI Taxonomy" id="1121335"/>
    <lineage>
        <taxon>Bacteria</taxon>
        <taxon>Bacillati</taxon>
        <taxon>Bacillota</taxon>
        <taxon>Clostridia</taxon>
        <taxon>Eubacteriales</taxon>
        <taxon>Oscillospiraceae</taxon>
        <taxon>Thermoclostridium</taxon>
    </lineage>
</organism>
<feature type="binding site" evidence="8">
    <location>
        <begin position="11"/>
        <end position="19"/>
    </location>
    <ligand>
        <name>ATP</name>
        <dbReference type="ChEBI" id="CHEBI:30616"/>
    </ligand>
</feature>
<evidence type="ECO:0000259" key="9">
    <source>
        <dbReference type="Pfam" id="PF02224"/>
    </source>
</evidence>
<dbReference type="SUPFAM" id="SSF52540">
    <property type="entry name" value="P-loop containing nucleoside triphosphate hydrolases"/>
    <property type="match status" value="1"/>
</dbReference>
<evidence type="ECO:0000256" key="2">
    <source>
        <dbReference type="ARBA" id="ARBA00022679"/>
    </source>
</evidence>
<evidence type="ECO:0000256" key="7">
    <source>
        <dbReference type="ARBA" id="ARBA00048478"/>
    </source>
</evidence>
<evidence type="ECO:0000256" key="1">
    <source>
        <dbReference type="ARBA" id="ARBA00009427"/>
    </source>
</evidence>
<dbReference type="PATRIC" id="fig|1121335.3.peg.1495"/>
<sequence>MRKHIQIAIDGPSGAGKSTMAKIVAKKLGIMYLDTGAMYRAVALKAIKSGIDTKDGDALAEMVKDIDLRIVYENGAQKVLLDGEDVTEEIRTPAVTVGSSNVAVNPAVREKMVELQQKIAKENSVVMDGRDIGTHVLPNADVKIFLTASIEERAKRRYEELREKGMLKQTFEELKKEMEYRDINDSTRSHSPLKKADDAILLDTTGFSLEEAAKVVLNIIKSRL</sequence>
<dbReference type="GO" id="GO:0005829">
    <property type="term" value="C:cytosol"/>
    <property type="evidence" value="ECO:0007669"/>
    <property type="project" value="TreeGrafter"/>
</dbReference>
<dbReference type="InterPro" id="IPR011994">
    <property type="entry name" value="Cytidylate_kinase_dom"/>
</dbReference>
<dbReference type="KEGG" id="css:Cst_c15110"/>
<dbReference type="NCBIfam" id="TIGR00017">
    <property type="entry name" value="cmk"/>
    <property type="match status" value="1"/>
</dbReference>
<evidence type="ECO:0000313" key="11">
    <source>
        <dbReference type="Proteomes" id="UP000011220"/>
    </source>
</evidence>
<keyword evidence="5 8" id="KW-0067">ATP-binding</keyword>